<evidence type="ECO:0000256" key="1">
    <source>
        <dbReference type="ARBA" id="ARBA00022763"/>
    </source>
</evidence>
<dbReference type="InterPro" id="IPR014048">
    <property type="entry name" value="MethylDNA_cys_MeTrfase_DNA-bd"/>
</dbReference>
<dbReference type="InterPro" id="IPR036388">
    <property type="entry name" value="WH-like_DNA-bd_sf"/>
</dbReference>
<dbReference type="Gene3D" id="1.10.10.10">
    <property type="entry name" value="Winged helix-like DNA-binding domain superfamily/Winged helix DNA-binding domain"/>
    <property type="match status" value="1"/>
</dbReference>
<name>A0A235CIW4_9GAMM</name>
<evidence type="ECO:0000313" key="4">
    <source>
        <dbReference type="Proteomes" id="UP000243640"/>
    </source>
</evidence>
<dbReference type="CDD" id="cd06445">
    <property type="entry name" value="ATase"/>
    <property type="match status" value="1"/>
</dbReference>
<comment type="caution">
    <text evidence="3">The sequence shown here is derived from an EMBL/GenBank/DDBJ whole genome shotgun (WGS) entry which is preliminary data.</text>
</comment>
<dbReference type="SUPFAM" id="SSF46767">
    <property type="entry name" value="Methylated DNA-protein cysteine methyltransferase, C-terminal domain"/>
    <property type="match status" value="1"/>
</dbReference>
<accession>A0A235CIW4</accession>
<evidence type="ECO:0000313" key="3">
    <source>
        <dbReference type="EMBL" id="OYD24548.1"/>
    </source>
</evidence>
<dbReference type="PANTHER" id="PTHR10815:SF5">
    <property type="entry name" value="METHYLATED-DNA--PROTEIN-CYSTEINE METHYLTRANSFERASE"/>
    <property type="match status" value="1"/>
</dbReference>
<proteinExistence type="predicted"/>
<reference evidence="3 4" key="1">
    <citation type="submission" date="2017-08" db="EMBL/GenBank/DDBJ databases">
        <title>Draft Genome Sequence of the Marine Bacterium Oceanimonas baumannii ATCC 700832.</title>
        <authorList>
            <person name="Mcclelland W.D."/>
            <person name="Brennan M.A."/>
            <person name="Trachtenberg A.M."/>
            <person name="Maclea K.S."/>
        </authorList>
    </citation>
    <scope>NUCLEOTIDE SEQUENCE [LARGE SCALE GENOMIC DNA]</scope>
    <source>
        <strain evidence="3 4">ATCC 700832</strain>
    </source>
</reference>
<dbReference type="EMBL" id="NQJF01000006">
    <property type="protein sequence ID" value="OYD24548.1"/>
    <property type="molecule type" value="Genomic_DNA"/>
</dbReference>
<organism evidence="3 4">
    <name type="scientific">Oceanimonas baumannii</name>
    <dbReference type="NCBI Taxonomy" id="129578"/>
    <lineage>
        <taxon>Bacteria</taxon>
        <taxon>Pseudomonadati</taxon>
        <taxon>Pseudomonadota</taxon>
        <taxon>Gammaproteobacteria</taxon>
        <taxon>Aeromonadales</taxon>
        <taxon>Aeromonadaceae</taxon>
        <taxon>Oceanimonas</taxon>
    </lineage>
</organism>
<dbReference type="GO" id="GO:0003824">
    <property type="term" value="F:catalytic activity"/>
    <property type="evidence" value="ECO:0007669"/>
    <property type="project" value="InterPro"/>
</dbReference>
<dbReference type="GO" id="GO:0006281">
    <property type="term" value="P:DNA repair"/>
    <property type="evidence" value="ECO:0007669"/>
    <property type="project" value="InterPro"/>
</dbReference>
<dbReference type="Pfam" id="PF01035">
    <property type="entry name" value="DNA_binding_1"/>
    <property type="match status" value="1"/>
</dbReference>
<protein>
    <recommendedName>
        <fullName evidence="2">Methylated-DNA-[protein]-cysteine S-methyltransferase DNA binding domain-containing protein</fullName>
    </recommendedName>
</protein>
<keyword evidence="1" id="KW-0227">DNA damage</keyword>
<dbReference type="InterPro" id="IPR036217">
    <property type="entry name" value="MethylDNA_cys_MeTrfase_DNAb"/>
</dbReference>
<gene>
    <name evidence="3" type="ORF">B6S09_07880</name>
</gene>
<evidence type="ECO:0000259" key="2">
    <source>
        <dbReference type="Pfam" id="PF01035"/>
    </source>
</evidence>
<feature type="domain" description="Methylated-DNA-[protein]-cysteine S-methyltransferase DNA binding" evidence="2">
    <location>
        <begin position="4"/>
        <end position="64"/>
    </location>
</feature>
<dbReference type="AlphaFoldDB" id="A0A235CIW4"/>
<dbReference type="PANTHER" id="PTHR10815">
    <property type="entry name" value="METHYLATED-DNA--PROTEIN-CYSTEINE METHYLTRANSFERASE"/>
    <property type="match status" value="1"/>
</dbReference>
<dbReference type="Proteomes" id="UP000243640">
    <property type="component" value="Unassembled WGS sequence"/>
</dbReference>
<dbReference type="NCBIfam" id="TIGR00589">
    <property type="entry name" value="ogt"/>
    <property type="match status" value="1"/>
</dbReference>
<sequence length="64" mass="6725">MLIIPWGEHRSYADIAATISNPRAVRAVGAANGRNPISIVISCYRVIGADGSLTSSADGLTLKR</sequence>